<keyword evidence="3" id="KW-1185">Reference proteome</keyword>
<evidence type="ECO:0000313" key="3">
    <source>
        <dbReference type="Proteomes" id="UP000030209"/>
    </source>
</evidence>
<evidence type="ECO:0000313" key="2">
    <source>
        <dbReference type="EMBL" id="AIW03721.1"/>
    </source>
</evidence>
<accession>A0A0A0RT34</accession>
<organism evidence="2 3">
    <name type="scientific">Bacillus phage Pookie</name>
    <dbReference type="NCBI Taxonomy" id="1540093"/>
    <lineage>
        <taxon>Viruses</taxon>
        <taxon>Duplodnaviria</taxon>
        <taxon>Heunggongvirae</taxon>
        <taxon>Uroviricota</taxon>
        <taxon>Caudoviricetes</taxon>
        <taxon>Pagevirus</taxon>
        <taxon>Pagevirus pookie</taxon>
    </lineage>
</organism>
<reference evidence="2 3" key="1">
    <citation type="journal article" date="2015" name="Genome Announc.">
        <title>Complete Genome of Bacillus megaterium Podophage Pookie.</title>
        <authorList>
            <person name="Ladzekpo T.N."/>
            <person name="DeCrescenzo A.J."/>
            <person name="Hernandez A.C."/>
            <person name="Kuty Everett G.F."/>
        </authorList>
    </citation>
    <scope>NUCLEOTIDE SEQUENCE [LARGE SCALE GENOMIC DNA]</scope>
</reference>
<protein>
    <submittedName>
        <fullName evidence="2">Uncharacterized protein</fullName>
    </submittedName>
</protein>
<dbReference type="OrthoDB" id="12381at10239"/>
<dbReference type="Proteomes" id="UP000030209">
    <property type="component" value="Segment"/>
</dbReference>
<name>A0A0A0RT34_9CAUD</name>
<feature type="region of interest" description="Disordered" evidence="1">
    <location>
        <begin position="124"/>
        <end position="143"/>
    </location>
</feature>
<evidence type="ECO:0000256" key="1">
    <source>
        <dbReference type="SAM" id="MobiDB-lite"/>
    </source>
</evidence>
<dbReference type="RefSeq" id="YP_009152835.1">
    <property type="nucleotide sequence ID" value="NC_027394.1"/>
</dbReference>
<dbReference type="EMBL" id="KM236248">
    <property type="protein sequence ID" value="AIW03721.1"/>
    <property type="molecule type" value="Genomic_DNA"/>
</dbReference>
<sequence>MSFFTEEQKSIMKEKNFRPQTIKYRMVAKKMSFEAAVSRPVGKVSYEQRLDALLTKEEKEEAYAKGITSAALTQRAASDWTKEEILNTPMREGVFSPEQLANMKKYGIKYQTARTRVNRCHWSKDDATTIKPGKVGRNHRRKN</sequence>
<feature type="compositionally biased region" description="Basic residues" evidence="1">
    <location>
        <begin position="134"/>
        <end position="143"/>
    </location>
</feature>
<proteinExistence type="predicted"/>
<dbReference type="KEGG" id="vg:24608792"/>
<dbReference type="GeneID" id="24608792"/>
<gene>
    <name evidence="2" type="ORF">CPT_Pookie36</name>
</gene>